<dbReference type="PANTHER" id="PTHR35871">
    <property type="entry name" value="EXPRESSED PROTEIN"/>
    <property type="match status" value="1"/>
</dbReference>
<dbReference type="OrthoDB" id="6511194at2759"/>
<dbReference type="InterPro" id="IPR036397">
    <property type="entry name" value="RNaseH_sf"/>
</dbReference>
<dbReference type="GO" id="GO:0003676">
    <property type="term" value="F:nucleic acid binding"/>
    <property type="evidence" value="ECO:0007669"/>
    <property type="project" value="InterPro"/>
</dbReference>
<protein>
    <recommendedName>
        <fullName evidence="3">Tc1-like transposase DDE domain-containing protein</fullName>
    </recommendedName>
</protein>
<reference evidence="2" key="1">
    <citation type="journal article" date="2014" name="Proc. Natl. Acad. Sci. U.S.A.">
        <title>Extensive sampling of basidiomycete genomes demonstrates inadequacy of the white-rot/brown-rot paradigm for wood decay fungi.</title>
        <authorList>
            <person name="Riley R."/>
            <person name="Salamov A.A."/>
            <person name="Brown D.W."/>
            <person name="Nagy L.G."/>
            <person name="Floudas D."/>
            <person name="Held B.W."/>
            <person name="Levasseur A."/>
            <person name="Lombard V."/>
            <person name="Morin E."/>
            <person name="Otillar R."/>
            <person name="Lindquist E.A."/>
            <person name="Sun H."/>
            <person name="LaButti K.M."/>
            <person name="Schmutz J."/>
            <person name="Jabbour D."/>
            <person name="Luo H."/>
            <person name="Baker S.E."/>
            <person name="Pisabarro A.G."/>
            <person name="Walton J.D."/>
            <person name="Blanchette R.A."/>
            <person name="Henrissat B."/>
            <person name="Martin F."/>
            <person name="Cullen D."/>
            <person name="Hibbett D.S."/>
            <person name="Grigoriev I.V."/>
        </authorList>
    </citation>
    <scope>NUCLEOTIDE SEQUENCE [LARGE SCALE GENOMIC DNA]</scope>
    <source>
        <strain evidence="2">CBS 339.88</strain>
    </source>
</reference>
<dbReference type="HOGENOM" id="CLU_005726_3_0_1"/>
<name>A0A067TGU5_GALM3</name>
<proteinExistence type="predicted"/>
<dbReference type="PANTHER" id="PTHR35871:SF1">
    <property type="entry name" value="CXC1-LIKE CYSTEINE CLUSTER ASSOCIATED WITH KDZ TRANSPOSASES DOMAIN-CONTAINING PROTEIN"/>
    <property type="match status" value="1"/>
</dbReference>
<dbReference type="EMBL" id="KL142373">
    <property type="protein sequence ID" value="KDR79134.1"/>
    <property type="molecule type" value="Genomic_DNA"/>
</dbReference>
<dbReference type="Gene3D" id="3.30.420.10">
    <property type="entry name" value="Ribonuclease H-like superfamily/Ribonuclease H"/>
    <property type="match status" value="1"/>
</dbReference>
<dbReference type="Proteomes" id="UP000027222">
    <property type="component" value="Unassembled WGS sequence"/>
</dbReference>
<accession>A0A067TGU5</accession>
<dbReference type="AlphaFoldDB" id="A0A067TGU5"/>
<keyword evidence="2" id="KW-1185">Reference proteome</keyword>
<gene>
    <name evidence="1" type="ORF">GALMADRAFT_137026</name>
</gene>
<organism evidence="1 2">
    <name type="scientific">Galerina marginata (strain CBS 339.88)</name>
    <dbReference type="NCBI Taxonomy" id="685588"/>
    <lineage>
        <taxon>Eukaryota</taxon>
        <taxon>Fungi</taxon>
        <taxon>Dikarya</taxon>
        <taxon>Basidiomycota</taxon>
        <taxon>Agaricomycotina</taxon>
        <taxon>Agaricomycetes</taxon>
        <taxon>Agaricomycetidae</taxon>
        <taxon>Agaricales</taxon>
        <taxon>Agaricineae</taxon>
        <taxon>Strophariaceae</taxon>
        <taxon>Galerina</taxon>
    </lineage>
</organism>
<evidence type="ECO:0000313" key="2">
    <source>
        <dbReference type="Proteomes" id="UP000027222"/>
    </source>
</evidence>
<evidence type="ECO:0008006" key="3">
    <source>
        <dbReference type="Google" id="ProtNLM"/>
    </source>
</evidence>
<evidence type="ECO:0000313" key="1">
    <source>
        <dbReference type="EMBL" id="KDR79134.1"/>
    </source>
</evidence>
<sequence>MALSFLNAQVSDILTDLAAHFDPTEYSHRGSDTDRDCPSDSKPYWDCKQLIEQVKTKAILLFEEAHLGCQALFIFDQSSAHAALPPDALKAFEMNKYDGGKQRCQKDTIIPDTNPYPEFRGKVQKMTTEPGEQKGLQQTLGERGFDVTGKRAKCSPDDFSNQVSMLETLIKDAGHECIFLPKFQCELNPIEMYWRWVKYRYRQVHKKMFEDAKQAALTALDSCPVNVIRRFINRSWRFMEAYRVPLYGKAAA</sequence>